<name>A0A061AAC8_9MOLU</name>
<proteinExistence type="predicted"/>
<dbReference type="KEGG" id="aoc:Aocu_07820"/>
<sequence length="218" mass="24823">MIRTIIFDLDGTILDTIQDLTNAVNYTLNQFKLPNITSVEAKSFLGYGASYLLNQAKKTSPIHTEDLLKIYIPYMESHNQIESQPYEGIMDLLNELKGKYRLGIVSNKHQEALDMVVDKYFKGYFDVVIGDQVNQPKKPDPYPLLKAIQDLDSSIHETLYIGDTEVDLKTAKNAHVKVVAVTWGFRSLDELKREKPNFIIDEPKQLKDLIKGENACQS</sequence>
<keyword evidence="2" id="KW-1185">Reference proteome</keyword>
<dbReference type="InParanoid" id="A0A061AAC8"/>
<dbReference type="InterPro" id="IPR050155">
    <property type="entry name" value="HAD-like_hydrolase_sf"/>
</dbReference>
<dbReference type="RefSeq" id="WP_045749350.1">
    <property type="nucleotide sequence ID" value="NZ_FUZK01000001.1"/>
</dbReference>
<dbReference type="GO" id="GO:0005829">
    <property type="term" value="C:cytosol"/>
    <property type="evidence" value="ECO:0007669"/>
    <property type="project" value="TreeGrafter"/>
</dbReference>
<dbReference type="EMBL" id="LK028559">
    <property type="protein sequence ID" value="CDR30855.1"/>
    <property type="molecule type" value="Genomic_DNA"/>
</dbReference>
<dbReference type="InterPro" id="IPR041492">
    <property type="entry name" value="HAD_2"/>
</dbReference>
<evidence type="ECO:0000313" key="2">
    <source>
        <dbReference type="Proteomes" id="UP000032434"/>
    </source>
</evidence>
<reference evidence="2" key="1">
    <citation type="submission" date="2014-05" db="EMBL/GenBank/DDBJ databases">
        <authorList>
            <person name="Kube M."/>
        </authorList>
    </citation>
    <scope>NUCLEOTIDE SEQUENCE [LARGE SCALE GENOMIC DNA]</scope>
</reference>
<evidence type="ECO:0000313" key="1">
    <source>
        <dbReference type="EMBL" id="CDR30855.1"/>
    </source>
</evidence>
<dbReference type="Proteomes" id="UP000032434">
    <property type="component" value="Chromosome 1"/>
</dbReference>
<dbReference type="InterPro" id="IPR006439">
    <property type="entry name" value="HAD-SF_hydro_IA"/>
</dbReference>
<dbReference type="FunCoup" id="A0A061AAC8">
    <property type="interactions" value="83"/>
</dbReference>
<dbReference type="NCBIfam" id="TIGR01549">
    <property type="entry name" value="HAD-SF-IA-v1"/>
    <property type="match status" value="1"/>
</dbReference>
<dbReference type="GO" id="GO:0006281">
    <property type="term" value="P:DNA repair"/>
    <property type="evidence" value="ECO:0007669"/>
    <property type="project" value="TreeGrafter"/>
</dbReference>
<dbReference type="SFLD" id="SFLDG01135">
    <property type="entry name" value="C1.5.6:_HAD__Beta-PGM__Phospha"/>
    <property type="match status" value="1"/>
</dbReference>
<dbReference type="SFLD" id="SFLDS00003">
    <property type="entry name" value="Haloacid_Dehalogenase"/>
    <property type="match status" value="1"/>
</dbReference>
<dbReference type="InterPro" id="IPR036412">
    <property type="entry name" value="HAD-like_sf"/>
</dbReference>
<dbReference type="InterPro" id="IPR023214">
    <property type="entry name" value="HAD_sf"/>
</dbReference>
<dbReference type="AlphaFoldDB" id="A0A061AAC8"/>
<organism evidence="1 2">
    <name type="scientific">Acholeplasma oculi</name>
    <dbReference type="NCBI Taxonomy" id="35623"/>
    <lineage>
        <taxon>Bacteria</taxon>
        <taxon>Bacillati</taxon>
        <taxon>Mycoplasmatota</taxon>
        <taxon>Mollicutes</taxon>
        <taxon>Acholeplasmatales</taxon>
        <taxon>Acholeplasmataceae</taxon>
        <taxon>Acholeplasma</taxon>
    </lineage>
</organism>
<dbReference type="Gene3D" id="3.40.50.1000">
    <property type="entry name" value="HAD superfamily/HAD-like"/>
    <property type="match status" value="1"/>
</dbReference>
<accession>A0A061AAC8</accession>
<dbReference type="PANTHER" id="PTHR43434">
    <property type="entry name" value="PHOSPHOGLYCOLATE PHOSPHATASE"/>
    <property type="match status" value="1"/>
</dbReference>
<dbReference type="GO" id="GO:0008967">
    <property type="term" value="F:phosphoglycolate phosphatase activity"/>
    <property type="evidence" value="ECO:0007669"/>
    <property type="project" value="TreeGrafter"/>
</dbReference>
<dbReference type="HOGENOM" id="CLU_045011_19_1_14"/>
<dbReference type="SFLD" id="SFLDG01129">
    <property type="entry name" value="C1.5:_HAD__Beta-PGM__Phosphata"/>
    <property type="match status" value="1"/>
</dbReference>
<gene>
    <name evidence="1" type="primary">gph</name>
    <name evidence="1" type="ORF">Aocu_07820</name>
</gene>
<dbReference type="STRING" id="35623.Aocu_07820"/>
<dbReference type="PANTHER" id="PTHR43434:SF1">
    <property type="entry name" value="PHOSPHOGLYCOLATE PHOSPHATASE"/>
    <property type="match status" value="1"/>
</dbReference>
<dbReference type="Gene3D" id="1.10.150.240">
    <property type="entry name" value="Putative phosphatase, domain 2"/>
    <property type="match status" value="1"/>
</dbReference>
<dbReference type="Pfam" id="PF13419">
    <property type="entry name" value="HAD_2"/>
    <property type="match status" value="1"/>
</dbReference>
<dbReference type="InterPro" id="IPR023198">
    <property type="entry name" value="PGP-like_dom2"/>
</dbReference>
<dbReference type="PATRIC" id="fig|35623.3.peg.782"/>
<protein>
    <submittedName>
        <fullName evidence="1">Phosphoglycolate phosphatase</fullName>
    </submittedName>
</protein>
<dbReference type="SUPFAM" id="SSF56784">
    <property type="entry name" value="HAD-like"/>
    <property type="match status" value="1"/>
</dbReference>